<proteinExistence type="predicted"/>
<keyword evidence="2" id="KW-1185">Reference proteome</keyword>
<reference evidence="1 2" key="1">
    <citation type="submission" date="2023-07" db="EMBL/GenBank/DDBJ databases">
        <title>Sorghum-associated microbial communities from plants grown in Nebraska, USA.</title>
        <authorList>
            <person name="Schachtman D."/>
        </authorList>
    </citation>
    <scope>NUCLEOTIDE SEQUENCE [LARGE SCALE GENOMIC DNA]</scope>
    <source>
        <strain evidence="1 2">3773</strain>
    </source>
</reference>
<name>A0ABU1TLZ5_9FLAO</name>
<organism evidence="1 2">
    <name type="scientific">Flavobacterium arsenatis</name>
    <dbReference type="NCBI Taxonomy" id="1484332"/>
    <lineage>
        <taxon>Bacteria</taxon>
        <taxon>Pseudomonadati</taxon>
        <taxon>Bacteroidota</taxon>
        <taxon>Flavobacteriia</taxon>
        <taxon>Flavobacteriales</taxon>
        <taxon>Flavobacteriaceae</taxon>
        <taxon>Flavobacterium</taxon>
    </lineage>
</organism>
<evidence type="ECO:0000313" key="1">
    <source>
        <dbReference type="EMBL" id="MDR6966985.1"/>
    </source>
</evidence>
<protein>
    <submittedName>
        <fullName evidence="1">Uncharacterized protein</fullName>
    </submittedName>
</protein>
<dbReference type="EMBL" id="JAVDVI010000003">
    <property type="protein sequence ID" value="MDR6966985.1"/>
    <property type="molecule type" value="Genomic_DNA"/>
</dbReference>
<accession>A0ABU1TLZ5</accession>
<evidence type="ECO:0000313" key="2">
    <source>
        <dbReference type="Proteomes" id="UP001255185"/>
    </source>
</evidence>
<comment type="caution">
    <text evidence="1">The sequence shown here is derived from an EMBL/GenBank/DDBJ whole genome shotgun (WGS) entry which is preliminary data.</text>
</comment>
<gene>
    <name evidence="1" type="ORF">J2X31_000985</name>
</gene>
<dbReference type="Proteomes" id="UP001255185">
    <property type="component" value="Unassembled WGS sequence"/>
</dbReference>
<sequence>MFYKLVAPHFLSTTLQTPATLGLIKYKSFNFLVSPFSNRLIAQLFRIFDFNIILLNLSVSTIFAKKDFN</sequence>